<dbReference type="CDD" id="cd18012">
    <property type="entry name" value="DEXQc_arch_SWI2_SNF2"/>
    <property type="match status" value="1"/>
</dbReference>
<evidence type="ECO:0000256" key="1">
    <source>
        <dbReference type="ARBA" id="ARBA00022801"/>
    </source>
</evidence>
<dbReference type="InterPro" id="IPR000330">
    <property type="entry name" value="SNF2_N"/>
</dbReference>
<feature type="domain" description="Helicase ATP-binding" evidence="5">
    <location>
        <begin position="618"/>
        <end position="778"/>
    </location>
</feature>
<dbReference type="Proteomes" id="UP000199233">
    <property type="component" value="Unassembled WGS sequence"/>
</dbReference>
<dbReference type="Gene3D" id="3.40.50.10810">
    <property type="entry name" value="Tandem AAA-ATPase domain"/>
    <property type="match status" value="1"/>
</dbReference>
<evidence type="ECO:0000256" key="2">
    <source>
        <dbReference type="ARBA" id="ARBA00022806"/>
    </source>
</evidence>
<sequence>MMQLPGTSVLRSLLGTAYNKGLDYVRDGRVLQVWAGGGPNRLGALVQGNADEPYECEVHWHERRGALVIDGLCDCPVGRNCKHVAAALIQASVHPPALPVPGESAAHGAEAQAVNTQRLLYLLDLQGQDHQAVLRVTPISARLRRDGGYAGARPAPGAGHRHASYISDEDRRLLQELESHQAGGRPQALLLQDQWGADLLRLLVATQRCHWQSERNPPLWLGSPRAAHYDWSLQADGALQLRLQAQVQGAVLPLQPPWYVNSENQECSVLETGLSIEQDAELLRLPPFPAQDGSRKAVRWHKALTLPLDAVAPPPRLSLQRLDIAAPTPVLVLERNPAPRLGAQRSEQDVARLLYDYGGLRCAAEHAESVLTRVVDHHVTQVQRRPEVERACRLRLSKTALQTVVDYYGAETPFFAPIGGSSAWIAFLAHEAPQLQAEGWRLEFGLDFPWRLHEAELLWDLRVEDARDWFAMGVDITVDGEAVSLLPLLVNLLRSDAERYTPARLQELPDDAPIVVHDAKGRLIRLPVARVRRLLATLLELYDERPLDPLGRLRLPRLASGLLDEVSEDTQLSVHGGERLRELGAQLRRASAPPAVTPPQGLKAELRSYQCEGLGWLQFLRSNQLAGVLADDMGLGKTLQTLAHVLLEKEAGRLDRPALVVAPTSLVFNWRREAARFAPDLRVLVLHGSDRHARYEQVAQHDLVLTTYALLPRDLAELRKHSWHLVILDEAQNIKNARAKAAQAASELATRHRLCLTGTPLENHLGELWSLFNFLMPGYLGDEKQFRVRFRTPIEKHADRAVQTQLARRVAPFLMRRTKREVAPELPPRTDIVRSVALSGAQRDLYETVRASLGEQLRLEIEAHGFSRARIALLDALLKLRQICCDPRLLKLDAAREVQESAKLDLLMTLLPEMLLEGRRVLLFSQFTSMLELIEQALHEAGISYLKLTGETRNREQLVDRFQRGEVPLFLISLKAGGVGLNLTAADTVIHYDPWWNPAAENQASDRAHRIGQDKPVFVYKLLSEDTVEEKIAELQQHKRELAEGLFAETGGALRELDSAAVAELFAPLA</sequence>
<dbReference type="InterPro" id="IPR049730">
    <property type="entry name" value="SNF2/RAD54-like_C"/>
</dbReference>
<keyword evidence="3" id="KW-0479">Metal-binding</keyword>
<name>A0A1H9FTK7_9GAMM</name>
<dbReference type="GO" id="GO:0016787">
    <property type="term" value="F:hydrolase activity"/>
    <property type="evidence" value="ECO:0007669"/>
    <property type="project" value="UniProtKB-KW"/>
</dbReference>
<evidence type="ECO:0000259" key="4">
    <source>
        <dbReference type="PROSITE" id="PS50966"/>
    </source>
</evidence>
<dbReference type="GO" id="GO:0005524">
    <property type="term" value="F:ATP binding"/>
    <property type="evidence" value="ECO:0007669"/>
    <property type="project" value="InterPro"/>
</dbReference>
<dbReference type="InterPro" id="IPR014001">
    <property type="entry name" value="Helicase_ATP-bd"/>
</dbReference>
<organism evidence="7 8">
    <name type="scientific">Solimonas aquatica</name>
    <dbReference type="NCBI Taxonomy" id="489703"/>
    <lineage>
        <taxon>Bacteria</taxon>
        <taxon>Pseudomonadati</taxon>
        <taxon>Pseudomonadota</taxon>
        <taxon>Gammaproteobacteria</taxon>
        <taxon>Nevskiales</taxon>
        <taxon>Nevskiaceae</taxon>
        <taxon>Solimonas</taxon>
    </lineage>
</organism>
<keyword evidence="3" id="KW-0863">Zinc-finger</keyword>
<dbReference type="SUPFAM" id="SSF52540">
    <property type="entry name" value="P-loop containing nucleoside triphosphate hydrolases"/>
    <property type="match status" value="2"/>
</dbReference>
<keyword evidence="2 7" id="KW-0547">Nucleotide-binding</keyword>
<dbReference type="GO" id="GO:0004386">
    <property type="term" value="F:helicase activity"/>
    <property type="evidence" value="ECO:0007669"/>
    <property type="project" value="UniProtKB-KW"/>
</dbReference>
<dbReference type="InterPro" id="IPR001650">
    <property type="entry name" value="Helicase_C-like"/>
</dbReference>
<feature type="domain" description="SWIM-type" evidence="4">
    <location>
        <begin position="54"/>
        <end position="92"/>
    </location>
</feature>
<dbReference type="SMART" id="SM00487">
    <property type="entry name" value="DEXDc"/>
    <property type="match status" value="1"/>
</dbReference>
<keyword evidence="1" id="KW-0378">Hydrolase</keyword>
<proteinExistence type="predicted"/>
<feature type="domain" description="Helicase C-terminal" evidence="6">
    <location>
        <begin position="903"/>
        <end position="1058"/>
    </location>
</feature>
<dbReference type="PROSITE" id="PS51194">
    <property type="entry name" value="HELICASE_CTER"/>
    <property type="match status" value="1"/>
</dbReference>
<evidence type="ECO:0000259" key="6">
    <source>
        <dbReference type="PROSITE" id="PS51194"/>
    </source>
</evidence>
<dbReference type="Pfam" id="PF00271">
    <property type="entry name" value="Helicase_C"/>
    <property type="match status" value="1"/>
</dbReference>
<reference evidence="7 8" key="1">
    <citation type="submission" date="2016-10" db="EMBL/GenBank/DDBJ databases">
        <authorList>
            <person name="de Groot N.N."/>
        </authorList>
    </citation>
    <scope>NUCLEOTIDE SEQUENCE [LARGE SCALE GENOMIC DNA]</scope>
    <source>
        <strain evidence="7 8">DSM 25927</strain>
    </source>
</reference>
<evidence type="ECO:0000313" key="8">
    <source>
        <dbReference type="Proteomes" id="UP000199233"/>
    </source>
</evidence>
<dbReference type="AlphaFoldDB" id="A0A1H9FTK7"/>
<dbReference type="FunFam" id="3.40.50.10810:FF:000091">
    <property type="entry name" value="DNA helicase, SNF2/RAD54 family"/>
    <property type="match status" value="1"/>
</dbReference>
<dbReference type="PROSITE" id="PS51192">
    <property type="entry name" value="HELICASE_ATP_BIND_1"/>
    <property type="match status" value="1"/>
</dbReference>
<keyword evidence="8" id="KW-1185">Reference proteome</keyword>
<keyword evidence="2 7" id="KW-0067">ATP-binding</keyword>
<evidence type="ECO:0000256" key="3">
    <source>
        <dbReference type="PROSITE-ProRule" id="PRU00325"/>
    </source>
</evidence>
<gene>
    <name evidence="7" type="ORF">SAMN04488038_10696</name>
</gene>
<dbReference type="SMART" id="SM00490">
    <property type="entry name" value="HELICc"/>
    <property type="match status" value="1"/>
</dbReference>
<dbReference type="RefSeq" id="WP_093284825.1">
    <property type="nucleotide sequence ID" value="NZ_FOFS01000006.1"/>
</dbReference>
<protein>
    <submittedName>
        <fullName evidence="7">Superfamily II DNA or RNA helicase, SNF2 family</fullName>
    </submittedName>
</protein>
<dbReference type="EMBL" id="FOFS01000006">
    <property type="protein sequence ID" value="SEQ41272.1"/>
    <property type="molecule type" value="Genomic_DNA"/>
</dbReference>
<keyword evidence="3" id="KW-0862">Zinc</keyword>
<accession>A0A1H9FTK7</accession>
<dbReference type="CDD" id="cd18793">
    <property type="entry name" value="SF2_C_SNF"/>
    <property type="match status" value="1"/>
</dbReference>
<keyword evidence="2 7" id="KW-0347">Helicase</keyword>
<dbReference type="Pfam" id="PF00176">
    <property type="entry name" value="SNF2-rel_dom"/>
    <property type="match status" value="1"/>
</dbReference>
<dbReference type="InterPro" id="IPR007527">
    <property type="entry name" value="Znf_SWIM"/>
</dbReference>
<dbReference type="STRING" id="489703.SAMN04488038_10696"/>
<dbReference type="PROSITE" id="PS50966">
    <property type="entry name" value="ZF_SWIM"/>
    <property type="match status" value="1"/>
</dbReference>
<dbReference type="GO" id="GO:0008270">
    <property type="term" value="F:zinc ion binding"/>
    <property type="evidence" value="ECO:0007669"/>
    <property type="project" value="UniProtKB-KW"/>
</dbReference>
<evidence type="ECO:0000259" key="5">
    <source>
        <dbReference type="PROSITE" id="PS51192"/>
    </source>
</evidence>
<evidence type="ECO:0000313" key="7">
    <source>
        <dbReference type="EMBL" id="SEQ41272.1"/>
    </source>
</evidence>
<dbReference type="OrthoDB" id="9760715at2"/>
<dbReference type="InterPro" id="IPR027417">
    <property type="entry name" value="P-loop_NTPase"/>
</dbReference>
<dbReference type="Gene3D" id="3.40.50.300">
    <property type="entry name" value="P-loop containing nucleotide triphosphate hydrolases"/>
    <property type="match status" value="1"/>
</dbReference>
<dbReference type="InterPro" id="IPR038718">
    <property type="entry name" value="SNF2-like_sf"/>
</dbReference>
<dbReference type="PANTHER" id="PTHR10799">
    <property type="entry name" value="SNF2/RAD54 HELICASE FAMILY"/>
    <property type="match status" value="1"/>
</dbReference>